<feature type="signal peptide" evidence="2">
    <location>
        <begin position="1"/>
        <end position="26"/>
    </location>
</feature>
<sequence>MLARYLVFLLLSTVCLLVMWPSSSHALPLPGQSMSVVPMVKANHQPSSSRSILLSESKTPAHLRVPPPVPNRGGRVSDNQPLRQNRWWSRNQPRRGRTTSTSSAADGRGQMAESLQPERGDPSSLPPQPERNSQMSQPHGANHKPRPQPERNSQASQAHRADHKPRLQPERDSQRRHAQAENGHQGPQRQPEQSAPQPQPAQPHSGIRTALRLGRKPSSDLYQPLSVRKGLRGFEPPAARKRLSGQEQSPRELQEPDKTLTGLKMPDSPLRGMSMPYTIAIIDNSVRHVRNDIQRLETRLDPSRPPNSQRLESLSTEQLQSRAQTIKRVEIGLQTVFTRFPENYLVRRRMVALSVLRSKYAELIDLRNARAFLVKNPDINAENARHWGPEIQQPAFLR</sequence>
<reference evidence="3 4" key="1">
    <citation type="journal article" date="2015" name="BMC Genomics">
        <title>Gene expression during zombie ant biting behavior reflects the complexity underlying fungal parasitic behavioral manipulation.</title>
        <authorList>
            <person name="de Bekker C."/>
            <person name="Ohm R.A."/>
            <person name="Loreto R.G."/>
            <person name="Sebastian A."/>
            <person name="Albert I."/>
            <person name="Merrow M."/>
            <person name="Brachmann A."/>
            <person name="Hughes D.P."/>
        </authorList>
    </citation>
    <scope>NUCLEOTIDE SEQUENCE [LARGE SCALE GENOMIC DNA]</scope>
    <source>
        <strain evidence="3 4">SC16a</strain>
    </source>
</reference>
<protein>
    <submittedName>
        <fullName evidence="3">Uncharacterized protein</fullName>
    </submittedName>
</protein>
<reference evidence="3 4" key="2">
    <citation type="journal article" date="2017" name="Sci. Rep.">
        <title>Ant-infecting Ophiocordyceps genomes reveal a high diversity of potential behavioral manipulation genes and a possible major role for enterotoxins.</title>
        <authorList>
            <person name="de Bekker C."/>
            <person name="Ohm R.A."/>
            <person name="Evans H.C."/>
            <person name="Brachmann A."/>
            <person name="Hughes D.P."/>
        </authorList>
    </citation>
    <scope>NUCLEOTIDE SEQUENCE [LARGE SCALE GENOMIC DNA]</scope>
    <source>
        <strain evidence="3 4">SC16a</strain>
    </source>
</reference>
<evidence type="ECO:0000313" key="3">
    <source>
        <dbReference type="EMBL" id="PFH59994.1"/>
    </source>
</evidence>
<feature type="chain" id="PRO_5012134417" evidence="2">
    <location>
        <begin position="27"/>
        <end position="398"/>
    </location>
</feature>
<feature type="compositionally biased region" description="Polar residues" evidence="1">
    <location>
        <begin position="130"/>
        <end position="139"/>
    </location>
</feature>
<proteinExistence type="predicted"/>
<evidence type="ECO:0000313" key="4">
    <source>
        <dbReference type="Proteomes" id="UP000037136"/>
    </source>
</evidence>
<name>A0A2A9PFJ3_OPHUN</name>
<evidence type="ECO:0000256" key="1">
    <source>
        <dbReference type="SAM" id="MobiDB-lite"/>
    </source>
</evidence>
<dbReference type="AlphaFoldDB" id="A0A2A9PFJ3"/>
<dbReference type="EMBL" id="LAZP02000158">
    <property type="protein sequence ID" value="PFH59994.1"/>
    <property type="molecule type" value="Genomic_DNA"/>
</dbReference>
<keyword evidence="2" id="KW-0732">Signal</keyword>
<feature type="compositionally biased region" description="Basic and acidic residues" evidence="1">
    <location>
        <begin position="249"/>
        <end position="258"/>
    </location>
</feature>
<keyword evidence="4" id="KW-1185">Reference proteome</keyword>
<feature type="compositionally biased region" description="Low complexity" evidence="1">
    <location>
        <begin position="187"/>
        <end position="196"/>
    </location>
</feature>
<gene>
    <name evidence="3" type="ORF">XA68_11577</name>
</gene>
<feature type="region of interest" description="Disordered" evidence="1">
    <location>
        <begin position="54"/>
        <end position="271"/>
    </location>
</feature>
<dbReference type="Proteomes" id="UP000037136">
    <property type="component" value="Unassembled WGS sequence"/>
</dbReference>
<feature type="compositionally biased region" description="Basic and acidic residues" evidence="1">
    <location>
        <begin position="164"/>
        <end position="179"/>
    </location>
</feature>
<comment type="caution">
    <text evidence="3">The sequence shown here is derived from an EMBL/GenBank/DDBJ whole genome shotgun (WGS) entry which is preliminary data.</text>
</comment>
<accession>A0A2A9PFJ3</accession>
<feature type="compositionally biased region" description="Polar residues" evidence="1">
    <location>
        <begin position="77"/>
        <end position="91"/>
    </location>
</feature>
<organism evidence="3 4">
    <name type="scientific">Ophiocordyceps unilateralis</name>
    <name type="common">Zombie-ant fungus</name>
    <name type="synonym">Torrubia unilateralis</name>
    <dbReference type="NCBI Taxonomy" id="268505"/>
    <lineage>
        <taxon>Eukaryota</taxon>
        <taxon>Fungi</taxon>
        <taxon>Dikarya</taxon>
        <taxon>Ascomycota</taxon>
        <taxon>Pezizomycotina</taxon>
        <taxon>Sordariomycetes</taxon>
        <taxon>Hypocreomycetidae</taxon>
        <taxon>Hypocreales</taxon>
        <taxon>Ophiocordycipitaceae</taxon>
        <taxon>Ophiocordyceps</taxon>
    </lineage>
</organism>
<evidence type="ECO:0000256" key="2">
    <source>
        <dbReference type="SAM" id="SignalP"/>
    </source>
</evidence>